<dbReference type="SMART" id="SM00387">
    <property type="entry name" value="HATPase_c"/>
    <property type="match status" value="1"/>
</dbReference>
<keyword evidence="6" id="KW-0812">Transmembrane</keyword>
<dbReference type="InterPro" id="IPR036097">
    <property type="entry name" value="HisK_dim/P_sf"/>
</dbReference>
<comment type="caution">
    <text evidence="13">The sequence shown here is derived from an EMBL/GenBank/DDBJ whole genome shotgun (WGS) entry which is preliminary data.</text>
</comment>
<proteinExistence type="predicted"/>
<sequence>MSAVYYFSVGQVVRAQERNFTEAVLQHRLLSTQLSLEDYKLQFTPEYQLSDVMSLSFQWTDSMHDIVGRLSHIPKNIASCPLLSKFPVYQARYDAIEILTGCTIPAHDGRVLIAQNRQKLDRWESLFRQASIFTLCATVLFGSLCGWWFSRKLIRKVTLFNHTVTKVEQGDMTARVPESHYGDEFDEMAQHTNRMLNQLEATFETIRGTTDAIAHDLRTPLNRMRLKLERLVCLPDGKVKTDELADVLSELDSVLSTFTSMLELTKLENGLLDTELESVDVRSVVEDALELVEPLTEEHQQTLVHQLESVSIKGDRNLLFRTVYNLLDNAVKYAGEGAEIDVQLSANKLVVSDTGPGIPENDIEKAFQRLGRLDSSRTQQGYGLGLSIVKAILNQQGMSIELKDNKPGLKVVIHLSK</sequence>
<dbReference type="Pfam" id="PF00672">
    <property type="entry name" value="HAMP"/>
    <property type="match status" value="1"/>
</dbReference>
<dbReference type="EC" id="2.7.13.3" evidence="3"/>
<evidence type="ECO:0000256" key="6">
    <source>
        <dbReference type="ARBA" id="ARBA00022692"/>
    </source>
</evidence>
<evidence type="ECO:0000256" key="7">
    <source>
        <dbReference type="ARBA" id="ARBA00022777"/>
    </source>
</evidence>
<dbReference type="CDD" id="cd06225">
    <property type="entry name" value="HAMP"/>
    <property type="match status" value="1"/>
</dbReference>
<keyword evidence="8" id="KW-1133">Transmembrane helix</keyword>
<accession>A0ABV7HEY5</accession>
<dbReference type="InterPro" id="IPR003660">
    <property type="entry name" value="HAMP_dom"/>
</dbReference>
<gene>
    <name evidence="13" type="ORF">ACFOEK_04345</name>
</gene>
<dbReference type="RefSeq" id="WP_386716699.1">
    <property type="nucleotide sequence ID" value="NZ_JBHRSZ010000002.1"/>
</dbReference>
<dbReference type="SUPFAM" id="SSF55874">
    <property type="entry name" value="ATPase domain of HSP90 chaperone/DNA topoisomerase II/histidine kinase"/>
    <property type="match status" value="1"/>
</dbReference>
<feature type="domain" description="HAMP" evidence="12">
    <location>
        <begin position="151"/>
        <end position="204"/>
    </location>
</feature>
<dbReference type="SUPFAM" id="SSF158472">
    <property type="entry name" value="HAMP domain-like"/>
    <property type="match status" value="1"/>
</dbReference>
<evidence type="ECO:0000313" key="14">
    <source>
        <dbReference type="Proteomes" id="UP001595476"/>
    </source>
</evidence>
<dbReference type="PROSITE" id="PS50109">
    <property type="entry name" value="HIS_KIN"/>
    <property type="match status" value="1"/>
</dbReference>
<evidence type="ECO:0000256" key="5">
    <source>
        <dbReference type="ARBA" id="ARBA00022679"/>
    </source>
</evidence>
<keyword evidence="4" id="KW-0597">Phosphoprotein</keyword>
<dbReference type="PANTHER" id="PTHR45436">
    <property type="entry name" value="SENSOR HISTIDINE KINASE YKOH"/>
    <property type="match status" value="1"/>
</dbReference>
<dbReference type="Gene3D" id="3.30.565.10">
    <property type="entry name" value="Histidine kinase-like ATPase, C-terminal domain"/>
    <property type="match status" value="1"/>
</dbReference>
<evidence type="ECO:0000256" key="1">
    <source>
        <dbReference type="ARBA" id="ARBA00000085"/>
    </source>
</evidence>
<dbReference type="SMART" id="SM00304">
    <property type="entry name" value="HAMP"/>
    <property type="match status" value="1"/>
</dbReference>
<dbReference type="InterPro" id="IPR003594">
    <property type="entry name" value="HATPase_dom"/>
</dbReference>
<dbReference type="Proteomes" id="UP001595476">
    <property type="component" value="Unassembled WGS sequence"/>
</dbReference>
<dbReference type="PRINTS" id="PR00344">
    <property type="entry name" value="BCTRLSENSOR"/>
</dbReference>
<evidence type="ECO:0000256" key="4">
    <source>
        <dbReference type="ARBA" id="ARBA00022553"/>
    </source>
</evidence>
<dbReference type="Gene3D" id="1.10.287.130">
    <property type="match status" value="1"/>
</dbReference>
<keyword evidence="9" id="KW-0902">Two-component regulatory system</keyword>
<evidence type="ECO:0000256" key="2">
    <source>
        <dbReference type="ARBA" id="ARBA00004370"/>
    </source>
</evidence>
<dbReference type="InterPro" id="IPR003661">
    <property type="entry name" value="HisK_dim/P_dom"/>
</dbReference>
<dbReference type="CDD" id="cd00082">
    <property type="entry name" value="HisKA"/>
    <property type="match status" value="1"/>
</dbReference>
<dbReference type="PANTHER" id="PTHR45436:SF8">
    <property type="entry name" value="HISTIDINE KINASE"/>
    <property type="match status" value="1"/>
</dbReference>
<name>A0ABV7HEY5_9GAMM</name>
<dbReference type="SUPFAM" id="SSF47384">
    <property type="entry name" value="Homodimeric domain of signal transducing histidine kinase"/>
    <property type="match status" value="1"/>
</dbReference>
<keyword evidence="14" id="KW-1185">Reference proteome</keyword>
<dbReference type="InterPro" id="IPR050428">
    <property type="entry name" value="TCS_sensor_his_kinase"/>
</dbReference>
<dbReference type="SMART" id="SM00388">
    <property type="entry name" value="HisKA"/>
    <property type="match status" value="1"/>
</dbReference>
<dbReference type="Gene3D" id="6.10.340.10">
    <property type="match status" value="1"/>
</dbReference>
<keyword evidence="7 13" id="KW-0418">Kinase</keyword>
<dbReference type="InterPro" id="IPR004358">
    <property type="entry name" value="Sig_transdc_His_kin-like_C"/>
</dbReference>
<dbReference type="InterPro" id="IPR036890">
    <property type="entry name" value="HATPase_C_sf"/>
</dbReference>
<comment type="subcellular location">
    <subcellularLocation>
        <location evidence="2">Membrane</location>
    </subcellularLocation>
</comment>
<dbReference type="EMBL" id="JBHRSZ010000002">
    <property type="protein sequence ID" value="MFC3150247.1"/>
    <property type="molecule type" value="Genomic_DNA"/>
</dbReference>
<evidence type="ECO:0000256" key="8">
    <source>
        <dbReference type="ARBA" id="ARBA00022989"/>
    </source>
</evidence>
<evidence type="ECO:0000256" key="3">
    <source>
        <dbReference type="ARBA" id="ARBA00012438"/>
    </source>
</evidence>
<dbReference type="InterPro" id="IPR005467">
    <property type="entry name" value="His_kinase_dom"/>
</dbReference>
<evidence type="ECO:0000313" key="13">
    <source>
        <dbReference type="EMBL" id="MFC3150247.1"/>
    </source>
</evidence>
<protein>
    <recommendedName>
        <fullName evidence="3">histidine kinase</fullName>
        <ecNumber evidence="3">2.7.13.3</ecNumber>
    </recommendedName>
</protein>
<dbReference type="Pfam" id="PF00512">
    <property type="entry name" value="HisKA"/>
    <property type="match status" value="1"/>
</dbReference>
<reference evidence="14" key="1">
    <citation type="journal article" date="2019" name="Int. J. Syst. Evol. Microbiol.">
        <title>The Global Catalogue of Microorganisms (GCM) 10K type strain sequencing project: providing services to taxonomists for standard genome sequencing and annotation.</title>
        <authorList>
            <consortium name="The Broad Institute Genomics Platform"/>
            <consortium name="The Broad Institute Genome Sequencing Center for Infectious Disease"/>
            <person name="Wu L."/>
            <person name="Ma J."/>
        </authorList>
    </citation>
    <scope>NUCLEOTIDE SEQUENCE [LARGE SCALE GENOMIC DNA]</scope>
    <source>
        <strain evidence="14">KCTC 52438</strain>
    </source>
</reference>
<keyword evidence="10" id="KW-0472">Membrane</keyword>
<keyword evidence="5" id="KW-0808">Transferase</keyword>
<evidence type="ECO:0000256" key="10">
    <source>
        <dbReference type="ARBA" id="ARBA00023136"/>
    </source>
</evidence>
<evidence type="ECO:0000256" key="9">
    <source>
        <dbReference type="ARBA" id="ARBA00023012"/>
    </source>
</evidence>
<dbReference type="Pfam" id="PF02518">
    <property type="entry name" value="HATPase_c"/>
    <property type="match status" value="1"/>
</dbReference>
<evidence type="ECO:0000259" key="12">
    <source>
        <dbReference type="PROSITE" id="PS50885"/>
    </source>
</evidence>
<evidence type="ECO:0000259" key="11">
    <source>
        <dbReference type="PROSITE" id="PS50109"/>
    </source>
</evidence>
<dbReference type="PROSITE" id="PS50885">
    <property type="entry name" value="HAMP"/>
    <property type="match status" value="1"/>
</dbReference>
<comment type="catalytic activity">
    <reaction evidence="1">
        <text>ATP + protein L-histidine = ADP + protein N-phospho-L-histidine.</text>
        <dbReference type="EC" id="2.7.13.3"/>
    </reaction>
</comment>
<feature type="domain" description="Histidine kinase" evidence="11">
    <location>
        <begin position="212"/>
        <end position="417"/>
    </location>
</feature>
<organism evidence="13 14">
    <name type="scientific">Litoribrevibacter euphylliae</name>
    <dbReference type="NCBI Taxonomy" id="1834034"/>
    <lineage>
        <taxon>Bacteria</taxon>
        <taxon>Pseudomonadati</taxon>
        <taxon>Pseudomonadota</taxon>
        <taxon>Gammaproteobacteria</taxon>
        <taxon>Oceanospirillales</taxon>
        <taxon>Oceanospirillaceae</taxon>
        <taxon>Litoribrevibacter</taxon>
    </lineage>
</organism>
<dbReference type="GO" id="GO:0016301">
    <property type="term" value="F:kinase activity"/>
    <property type="evidence" value="ECO:0007669"/>
    <property type="project" value="UniProtKB-KW"/>
</dbReference>